<evidence type="ECO:0000313" key="4">
    <source>
        <dbReference type="Proteomes" id="UP000445000"/>
    </source>
</evidence>
<protein>
    <submittedName>
        <fullName evidence="3">3-hydroxyacyl-CoA dehydrogenase</fullName>
    </submittedName>
</protein>
<keyword evidence="4" id="KW-1185">Reference proteome</keyword>
<dbReference type="Proteomes" id="UP000445000">
    <property type="component" value="Unassembled WGS sequence"/>
</dbReference>
<dbReference type="Gene3D" id="3.40.50.720">
    <property type="entry name" value="NAD(P)-binding Rossmann-like Domain"/>
    <property type="match status" value="1"/>
</dbReference>
<evidence type="ECO:0000313" key="3">
    <source>
        <dbReference type="EMBL" id="GFE81851.1"/>
    </source>
</evidence>
<sequence length="254" mass="26065">MHLSGHAAIVTGGASGLGAATAAALLKAGAKVTLLDLNETTLAAQAKTLGCHAEVCNVADEASTARAIESAEQRNGVARVIVNCAGIGRPGKAVGRDGPLSLAEFSRIVNVNLVGTFNIIRLAAARLQNAAALEGGERGVIVNTASIAAFDGQIGQPAYSASKAGVVGMTLPLAREFARVGIRVVTIAPGVFETPMLGGELNEQQQTALTSSIPFPNRLGRPPEFAQLVISIAENPFLNGETIRLDGAQRMPPK</sequence>
<proteinExistence type="inferred from homology"/>
<dbReference type="Pfam" id="PF00106">
    <property type="entry name" value="adh_short"/>
    <property type="match status" value="1"/>
</dbReference>
<dbReference type="InterPro" id="IPR036291">
    <property type="entry name" value="NAD(P)-bd_dom_sf"/>
</dbReference>
<reference evidence="4" key="1">
    <citation type="submission" date="2020-01" db="EMBL/GenBank/DDBJ databases">
        <title>'Steroidobacter agaridevorans' sp. nov., agar-degrading bacteria isolated from rhizosphere soils.</title>
        <authorList>
            <person name="Ikenaga M."/>
            <person name="Kataoka M."/>
            <person name="Murouchi A."/>
            <person name="Katsuragi S."/>
            <person name="Sakai M."/>
        </authorList>
    </citation>
    <scope>NUCLEOTIDE SEQUENCE [LARGE SCALE GENOMIC DNA]</scope>
    <source>
        <strain evidence="4">YU21-B</strain>
    </source>
</reference>
<dbReference type="RefSeq" id="WP_161813455.1">
    <property type="nucleotide sequence ID" value="NZ_BLJN01000003.1"/>
</dbReference>
<dbReference type="InterPro" id="IPR020904">
    <property type="entry name" value="Sc_DH/Rdtase_CS"/>
</dbReference>
<dbReference type="PROSITE" id="PS00061">
    <property type="entry name" value="ADH_SHORT"/>
    <property type="match status" value="1"/>
</dbReference>
<organism evidence="3 4">
    <name type="scientific">Steroidobacter agaridevorans</name>
    <dbReference type="NCBI Taxonomy" id="2695856"/>
    <lineage>
        <taxon>Bacteria</taxon>
        <taxon>Pseudomonadati</taxon>
        <taxon>Pseudomonadota</taxon>
        <taxon>Gammaproteobacteria</taxon>
        <taxon>Steroidobacterales</taxon>
        <taxon>Steroidobacteraceae</taxon>
        <taxon>Steroidobacter</taxon>
    </lineage>
</organism>
<accession>A0A829YGB5</accession>
<dbReference type="GO" id="GO:0016491">
    <property type="term" value="F:oxidoreductase activity"/>
    <property type="evidence" value="ECO:0007669"/>
    <property type="project" value="UniProtKB-KW"/>
</dbReference>
<dbReference type="PANTHER" id="PTHR43658">
    <property type="entry name" value="SHORT-CHAIN DEHYDROGENASE/REDUCTASE"/>
    <property type="match status" value="1"/>
</dbReference>
<dbReference type="EMBL" id="BLJN01000003">
    <property type="protein sequence ID" value="GFE81851.1"/>
    <property type="molecule type" value="Genomic_DNA"/>
</dbReference>
<comment type="caution">
    <text evidence="3">The sequence shown here is derived from an EMBL/GenBank/DDBJ whole genome shotgun (WGS) entry which is preliminary data.</text>
</comment>
<name>A0A829YGB5_9GAMM</name>
<dbReference type="SUPFAM" id="SSF51735">
    <property type="entry name" value="NAD(P)-binding Rossmann-fold domains"/>
    <property type="match status" value="1"/>
</dbReference>
<dbReference type="AlphaFoldDB" id="A0A829YGB5"/>
<dbReference type="PRINTS" id="PR00080">
    <property type="entry name" value="SDRFAMILY"/>
</dbReference>
<dbReference type="PANTHER" id="PTHR43658:SF8">
    <property type="entry name" value="17-BETA-HYDROXYSTEROID DEHYDROGENASE 14-RELATED"/>
    <property type="match status" value="1"/>
</dbReference>
<comment type="similarity">
    <text evidence="2">Belongs to the short-chain dehydrogenases/reductases (SDR) family.</text>
</comment>
<keyword evidence="1" id="KW-0560">Oxidoreductase</keyword>
<evidence type="ECO:0000256" key="1">
    <source>
        <dbReference type="ARBA" id="ARBA00023002"/>
    </source>
</evidence>
<gene>
    <name evidence="3" type="ORF">GCM10011487_38510</name>
</gene>
<dbReference type="PRINTS" id="PR00081">
    <property type="entry name" value="GDHRDH"/>
</dbReference>
<dbReference type="InterPro" id="IPR002347">
    <property type="entry name" value="SDR_fam"/>
</dbReference>
<evidence type="ECO:0000256" key="2">
    <source>
        <dbReference type="RuleBase" id="RU000363"/>
    </source>
</evidence>